<dbReference type="GO" id="GO:0008168">
    <property type="term" value="F:methyltransferase activity"/>
    <property type="evidence" value="ECO:0007669"/>
    <property type="project" value="UniProtKB-KW"/>
</dbReference>
<dbReference type="GeneID" id="54361607"/>
<proteinExistence type="predicted"/>
<dbReference type="CDD" id="cd02440">
    <property type="entry name" value="AdoMet_MTases"/>
    <property type="match status" value="1"/>
</dbReference>
<dbReference type="Pfam" id="PF13649">
    <property type="entry name" value="Methyltransf_25"/>
    <property type="match status" value="1"/>
</dbReference>
<dbReference type="AlphaFoldDB" id="A0A6J3MIQ6"/>
<reference evidence="3" key="2">
    <citation type="submission" date="2020-04" db="EMBL/GenBank/DDBJ databases">
        <authorList>
            <consortium name="NCBI Genome Project"/>
        </authorList>
    </citation>
    <scope>NUCLEOTIDE SEQUENCE</scope>
    <source>
        <strain evidence="3">CBS 342.82</strain>
    </source>
</reference>
<keyword evidence="3" id="KW-0489">Methyltransferase</keyword>
<reference evidence="3" key="3">
    <citation type="submission" date="2025-08" db="UniProtKB">
        <authorList>
            <consortium name="RefSeq"/>
        </authorList>
    </citation>
    <scope>IDENTIFICATION</scope>
    <source>
        <strain evidence="3">CBS 342.82</strain>
    </source>
</reference>
<feature type="domain" description="Methyltransferase" evidence="1">
    <location>
        <begin position="57"/>
        <end position="155"/>
    </location>
</feature>
<name>A0A6J3MIQ6_9PEZI</name>
<keyword evidence="2" id="KW-1185">Reference proteome</keyword>
<accession>A0A6J3MIQ6</accession>
<reference evidence="3" key="1">
    <citation type="submission" date="2020-01" db="EMBL/GenBank/DDBJ databases">
        <authorList>
            <consortium name="DOE Joint Genome Institute"/>
            <person name="Haridas S."/>
            <person name="Albert R."/>
            <person name="Binder M."/>
            <person name="Bloem J."/>
            <person name="Labutti K."/>
            <person name="Salamov A."/>
            <person name="Andreopoulos B."/>
            <person name="Baker S.E."/>
            <person name="Barry K."/>
            <person name="Bills G."/>
            <person name="Bluhm B.H."/>
            <person name="Cannon C."/>
            <person name="Castanera R."/>
            <person name="Culley D.E."/>
            <person name="Daum C."/>
            <person name="Ezra D."/>
            <person name="Gonzalez J.B."/>
            <person name="Henrissat B."/>
            <person name="Kuo A."/>
            <person name="Liang C."/>
            <person name="Lipzen A."/>
            <person name="Lutzoni F."/>
            <person name="Magnuson J."/>
            <person name="Mondo S."/>
            <person name="Nolan M."/>
            <person name="Ohm R."/>
            <person name="Pangilinan J."/>
            <person name="Park H.-J."/>
            <person name="Ramirez L."/>
            <person name="Alfaro M."/>
            <person name="Sun H."/>
            <person name="Tritt A."/>
            <person name="Yoshinaga Y."/>
            <person name="Zwiers L.-H."/>
            <person name="Turgeon B.G."/>
            <person name="Goodwin S.B."/>
            <person name="Spatafora J.W."/>
            <person name="Crous P.W."/>
            <person name="Grigoriev I.V."/>
        </authorList>
    </citation>
    <scope>NUCLEOTIDE SEQUENCE</scope>
    <source>
        <strain evidence="3">CBS 342.82</strain>
    </source>
</reference>
<dbReference type="InterPro" id="IPR029063">
    <property type="entry name" value="SAM-dependent_MTases_sf"/>
</dbReference>
<dbReference type="InterPro" id="IPR041698">
    <property type="entry name" value="Methyltransf_25"/>
</dbReference>
<dbReference type="RefSeq" id="XP_033464842.1">
    <property type="nucleotide sequence ID" value="XM_033603807.1"/>
</dbReference>
<dbReference type="Proteomes" id="UP000504637">
    <property type="component" value="Unplaced"/>
</dbReference>
<dbReference type="SUPFAM" id="SSF53335">
    <property type="entry name" value="S-adenosyl-L-methionine-dependent methyltransferases"/>
    <property type="match status" value="1"/>
</dbReference>
<sequence>MATDYVVINKANWDERAPEHARSPAYACQTLINNPEALSDVVRFDMPRLGDISNLDVVHLQCHIGTDTLSLARLGARSVVGLDFSSASLHEARQLVADADCGERVRFVEAEVEKAVQALGRHCFDVVYTGIGALYWLPDIKAWAKTVSELLRPGGMLFIREAHPIWRTLDETTEDGLKFKYPYFEQEEPMLFEFPGTYVPLGSGKAEFEAQKAVQWNRGLAEIVQAVIESGLQIVGLHEHQSLPWDALPGRMLRGADGEYELREGKERLPLSYTLQAIKLSRR</sequence>
<dbReference type="GO" id="GO:0032259">
    <property type="term" value="P:methylation"/>
    <property type="evidence" value="ECO:0007669"/>
    <property type="project" value="UniProtKB-KW"/>
</dbReference>
<gene>
    <name evidence="3" type="ORF">K489DRAFT_375973</name>
</gene>
<dbReference type="OrthoDB" id="540004at2759"/>
<dbReference type="Gene3D" id="3.40.50.150">
    <property type="entry name" value="Vaccinia Virus protein VP39"/>
    <property type="match status" value="1"/>
</dbReference>
<keyword evidence="3" id="KW-0808">Transferase</keyword>
<evidence type="ECO:0000313" key="3">
    <source>
        <dbReference type="RefSeq" id="XP_033464842.1"/>
    </source>
</evidence>
<evidence type="ECO:0000259" key="1">
    <source>
        <dbReference type="Pfam" id="PF13649"/>
    </source>
</evidence>
<evidence type="ECO:0000313" key="2">
    <source>
        <dbReference type="Proteomes" id="UP000504637"/>
    </source>
</evidence>
<organism evidence="3">
    <name type="scientific">Dissoconium aciculare CBS 342.82</name>
    <dbReference type="NCBI Taxonomy" id="1314786"/>
    <lineage>
        <taxon>Eukaryota</taxon>
        <taxon>Fungi</taxon>
        <taxon>Dikarya</taxon>
        <taxon>Ascomycota</taxon>
        <taxon>Pezizomycotina</taxon>
        <taxon>Dothideomycetes</taxon>
        <taxon>Dothideomycetidae</taxon>
        <taxon>Mycosphaerellales</taxon>
        <taxon>Dissoconiaceae</taxon>
        <taxon>Dissoconium</taxon>
    </lineage>
</organism>
<protein>
    <submittedName>
        <fullName evidence="3">S-adenosyl-L-methionine-dependent methyltransferase</fullName>
    </submittedName>
</protein>